<dbReference type="RefSeq" id="XP_022836709.1">
    <property type="nucleotide sequence ID" value="XM_022980941.1"/>
</dbReference>
<dbReference type="Gene3D" id="3.20.20.70">
    <property type="entry name" value="Aldolase class I"/>
    <property type="match status" value="1"/>
</dbReference>
<dbReference type="AlphaFoldDB" id="A0A9J7J045"/>
<keyword evidence="4" id="KW-1185">Reference proteome</keyword>
<keyword evidence="2" id="KW-0378">Hydrolase</keyword>
<reference evidence="5" key="1">
    <citation type="submission" date="2025-08" db="UniProtKB">
        <authorList>
            <consortium name="RefSeq"/>
        </authorList>
    </citation>
    <scope>IDENTIFICATION</scope>
    <source>
        <strain evidence="5">Ishihara</strain>
        <tissue evidence="5">Whole body</tissue>
    </source>
</reference>
<evidence type="ECO:0000256" key="1">
    <source>
        <dbReference type="ARBA" id="ARBA00009743"/>
    </source>
</evidence>
<organism evidence="4 5">
    <name type="scientific">Spodoptera litura</name>
    <name type="common">Asian cotton leafworm</name>
    <dbReference type="NCBI Taxonomy" id="69820"/>
    <lineage>
        <taxon>Eukaryota</taxon>
        <taxon>Metazoa</taxon>
        <taxon>Ecdysozoa</taxon>
        <taxon>Arthropoda</taxon>
        <taxon>Hexapoda</taxon>
        <taxon>Insecta</taxon>
        <taxon>Pterygota</taxon>
        <taxon>Neoptera</taxon>
        <taxon>Endopterygota</taxon>
        <taxon>Lepidoptera</taxon>
        <taxon>Glossata</taxon>
        <taxon>Ditrysia</taxon>
        <taxon>Noctuoidea</taxon>
        <taxon>Noctuidae</taxon>
        <taxon>Amphipyrinae</taxon>
        <taxon>Spodoptera</taxon>
    </lineage>
</organism>
<evidence type="ECO:0000313" key="5">
    <source>
        <dbReference type="RefSeq" id="XP_022836709.1"/>
    </source>
</evidence>
<proteinExistence type="inferred from homology"/>
<comment type="similarity">
    <text evidence="1">Belongs to the glycosyl hydrolase 27 family.</text>
</comment>
<dbReference type="InterPro" id="IPR017853">
    <property type="entry name" value="GH"/>
</dbReference>
<evidence type="ECO:0000313" key="4">
    <source>
        <dbReference type="Proteomes" id="UP000301870"/>
    </source>
</evidence>
<dbReference type="GO" id="GO:0005975">
    <property type="term" value="P:carbohydrate metabolic process"/>
    <property type="evidence" value="ECO:0007669"/>
    <property type="project" value="InterPro"/>
</dbReference>
<evidence type="ECO:0000256" key="3">
    <source>
        <dbReference type="ARBA" id="ARBA00023295"/>
    </source>
</evidence>
<feature type="non-terminal residue" evidence="5">
    <location>
        <position position="167"/>
    </location>
</feature>
<dbReference type="InterPro" id="IPR013785">
    <property type="entry name" value="Aldolase_TIM"/>
</dbReference>
<evidence type="ECO:0000256" key="2">
    <source>
        <dbReference type="ARBA" id="ARBA00022801"/>
    </source>
</evidence>
<dbReference type="PANTHER" id="PTHR11452:SF75">
    <property type="entry name" value="ALPHA-GALACTOSIDASE MEL1"/>
    <property type="match status" value="1"/>
</dbReference>
<accession>A0A9J7J045</accession>
<dbReference type="OrthoDB" id="5795902at2759"/>
<dbReference type="Pfam" id="PF16499">
    <property type="entry name" value="Melibiase_2"/>
    <property type="match status" value="1"/>
</dbReference>
<keyword evidence="3" id="KW-0326">Glycosidase</keyword>
<name>A0A9J7J045_SPOLT</name>
<dbReference type="GO" id="GO:0004553">
    <property type="term" value="F:hydrolase activity, hydrolyzing O-glycosyl compounds"/>
    <property type="evidence" value="ECO:0007669"/>
    <property type="project" value="InterPro"/>
</dbReference>
<sequence>MNKALKATKTQRDIVYSVCSYGLDKVWEWGPNVGGNLWRTTNDITDTWFSMKVIGFESPKSIASFSRPNGWNDPDMLILGKLGWGKELRNTRLTCNEQYTHFTQWAMLAAPLFLGCDLTQMDDFTMGLLTNDEVIEVNQDLLGKQATLIYENADIQVWRKALENNKQ</sequence>
<dbReference type="InterPro" id="IPR002241">
    <property type="entry name" value="Glyco_hydro_27"/>
</dbReference>
<dbReference type="Proteomes" id="UP000301870">
    <property type="component" value="Unplaced"/>
</dbReference>
<gene>
    <name evidence="5" type="primary">LOC111364083</name>
</gene>
<dbReference type="SUPFAM" id="SSF51445">
    <property type="entry name" value="(Trans)glycosidases"/>
    <property type="match status" value="1"/>
</dbReference>
<dbReference type="KEGG" id="sliu:111364083"/>
<protein>
    <submittedName>
        <fullName evidence="5">Alpha-galactosidase 2-like</fullName>
    </submittedName>
</protein>
<dbReference type="GeneID" id="111364083"/>
<dbReference type="PANTHER" id="PTHR11452">
    <property type="entry name" value="ALPHA-GALACTOSIDASE/ALPHA-N-ACETYLGALACTOSAMINIDASE"/>
    <property type="match status" value="1"/>
</dbReference>